<reference evidence="6" key="1">
    <citation type="submission" date="2016-10" db="EMBL/GenBank/DDBJ databases">
        <authorList>
            <person name="Varghese N."/>
            <person name="Submissions S."/>
        </authorList>
    </citation>
    <scope>NUCLEOTIDE SEQUENCE [LARGE SCALE GENOMIC DNA]</scope>
    <source>
        <strain evidence="6">CGMCC 1.7736</strain>
    </source>
</reference>
<sequence length="227" mass="24569">MTDSSVEAVLFDLDDTLVRYRRSTATVLSEAFEACGVGPLFPVDAYYDRFDEFADWDTPMAELRRNCFAAICEARGHDPDVGRRVADAFAASRDHRNVELLPEAERVLRTLADRYRVGVVTNGPKDAQSKKVDASGVGDIVETVVYAAHETAPKPDPEPFRVALDRLDTAPERAVHVGNSVESDVRGAAAAGLRSVWIPASPPDADAATASADHRLDGLAGLLPPPW</sequence>
<dbReference type="Proteomes" id="UP000198531">
    <property type="component" value="Unassembled WGS sequence"/>
</dbReference>
<dbReference type="EMBL" id="FOYT01000002">
    <property type="protein sequence ID" value="SFR58840.1"/>
    <property type="molecule type" value="Genomic_DNA"/>
</dbReference>
<evidence type="ECO:0000256" key="3">
    <source>
        <dbReference type="ARBA" id="ARBA00022801"/>
    </source>
</evidence>
<dbReference type="SUPFAM" id="SSF56784">
    <property type="entry name" value="HAD-like"/>
    <property type="match status" value="1"/>
</dbReference>
<comment type="cofactor">
    <cofactor evidence="1">
        <name>Mg(2+)</name>
        <dbReference type="ChEBI" id="CHEBI:18420"/>
    </cofactor>
</comment>
<proteinExistence type="inferred from homology"/>
<dbReference type="Pfam" id="PF00702">
    <property type="entry name" value="Hydrolase"/>
    <property type="match status" value="1"/>
</dbReference>
<evidence type="ECO:0000313" key="6">
    <source>
        <dbReference type="Proteomes" id="UP000198531"/>
    </source>
</evidence>
<dbReference type="OrthoDB" id="27736at2157"/>
<evidence type="ECO:0000256" key="2">
    <source>
        <dbReference type="ARBA" id="ARBA00007958"/>
    </source>
</evidence>
<keyword evidence="3 5" id="KW-0378">Hydrolase</keyword>
<dbReference type="RefSeq" id="WP_089808245.1">
    <property type="nucleotide sequence ID" value="NZ_FOYT01000002.1"/>
</dbReference>
<evidence type="ECO:0000256" key="1">
    <source>
        <dbReference type="ARBA" id="ARBA00001946"/>
    </source>
</evidence>
<dbReference type="AlphaFoldDB" id="A0A1I6HX93"/>
<dbReference type="PANTHER" id="PTHR46470">
    <property type="entry name" value="N-ACYLNEURAMINATE-9-PHOSPHATASE"/>
    <property type="match status" value="1"/>
</dbReference>
<dbReference type="InterPro" id="IPR051400">
    <property type="entry name" value="HAD-like_hydrolase"/>
</dbReference>
<keyword evidence="4" id="KW-0460">Magnesium</keyword>
<protein>
    <submittedName>
        <fullName evidence="5">Putative hydrolase of the HAD superfamily</fullName>
    </submittedName>
</protein>
<accession>A0A1I6HX93</accession>
<evidence type="ECO:0000313" key="5">
    <source>
        <dbReference type="EMBL" id="SFR58840.1"/>
    </source>
</evidence>
<dbReference type="Gene3D" id="1.20.120.1600">
    <property type="match status" value="1"/>
</dbReference>
<dbReference type="SFLD" id="SFLDS00003">
    <property type="entry name" value="Haloacid_Dehalogenase"/>
    <property type="match status" value="1"/>
</dbReference>
<dbReference type="GO" id="GO:0016787">
    <property type="term" value="F:hydrolase activity"/>
    <property type="evidence" value="ECO:0007669"/>
    <property type="project" value="UniProtKB-KW"/>
</dbReference>
<dbReference type="Gene3D" id="3.40.50.1000">
    <property type="entry name" value="HAD superfamily/HAD-like"/>
    <property type="match status" value="1"/>
</dbReference>
<dbReference type="NCBIfam" id="TIGR01549">
    <property type="entry name" value="HAD-SF-IA-v1"/>
    <property type="match status" value="1"/>
</dbReference>
<name>A0A1I6HX93_9EURY</name>
<gene>
    <name evidence="5" type="ORF">SAMN04487947_2592</name>
</gene>
<dbReference type="SFLD" id="SFLDG01129">
    <property type="entry name" value="C1.5:_HAD__Beta-PGM__Phosphata"/>
    <property type="match status" value="1"/>
</dbReference>
<organism evidence="5 6">
    <name type="scientific">Halogeometricum rufum</name>
    <dbReference type="NCBI Taxonomy" id="553469"/>
    <lineage>
        <taxon>Archaea</taxon>
        <taxon>Methanobacteriati</taxon>
        <taxon>Methanobacteriota</taxon>
        <taxon>Stenosarchaea group</taxon>
        <taxon>Halobacteria</taxon>
        <taxon>Halobacteriales</taxon>
        <taxon>Haloferacaceae</taxon>
        <taxon>Halogeometricum</taxon>
    </lineage>
</organism>
<dbReference type="InterPro" id="IPR006439">
    <property type="entry name" value="HAD-SF_hydro_IA"/>
</dbReference>
<comment type="similarity">
    <text evidence="2">Belongs to the HAD-like hydrolase superfamily.</text>
</comment>
<dbReference type="STRING" id="553469.SAMN04487947_2592"/>
<dbReference type="GO" id="GO:0044281">
    <property type="term" value="P:small molecule metabolic process"/>
    <property type="evidence" value="ECO:0007669"/>
    <property type="project" value="UniProtKB-ARBA"/>
</dbReference>
<dbReference type="InterPro" id="IPR023214">
    <property type="entry name" value="HAD_sf"/>
</dbReference>
<evidence type="ECO:0000256" key="4">
    <source>
        <dbReference type="ARBA" id="ARBA00022842"/>
    </source>
</evidence>
<dbReference type="InterPro" id="IPR036412">
    <property type="entry name" value="HAD-like_sf"/>
</dbReference>
<keyword evidence="6" id="KW-1185">Reference proteome</keyword>